<dbReference type="Gene3D" id="2.40.160.60">
    <property type="entry name" value="Outer membrane protein transport protein (OMPP1/FadL/TodX)"/>
    <property type="match status" value="1"/>
</dbReference>
<protein>
    <submittedName>
        <fullName evidence="2">Membrane protein</fullName>
    </submittedName>
</protein>
<proteinExistence type="predicted"/>
<gene>
    <name evidence="2" type="ORF">ALE3EI_0529</name>
</gene>
<evidence type="ECO:0000313" key="2">
    <source>
        <dbReference type="EMBL" id="QNJ97109.1"/>
    </source>
</evidence>
<dbReference type="RefSeq" id="WP_186990575.1">
    <property type="nucleotide sequence ID" value="NZ_CP052909.1"/>
</dbReference>
<dbReference type="AlphaFoldDB" id="A0A7G8PRZ3"/>
<dbReference type="KEGG" id="alti:ALE3EI_0529"/>
<dbReference type="Proteomes" id="UP000515514">
    <property type="component" value="Chromosome"/>
</dbReference>
<feature type="chain" id="PRO_5028822238" evidence="1">
    <location>
        <begin position="20"/>
        <end position="413"/>
    </location>
</feature>
<accession>A0A7G8PRZ3</accession>
<keyword evidence="1" id="KW-0732">Signal</keyword>
<feature type="signal peptide" evidence="1">
    <location>
        <begin position="1"/>
        <end position="19"/>
    </location>
</feature>
<evidence type="ECO:0000313" key="3">
    <source>
        <dbReference type="Proteomes" id="UP000515514"/>
    </source>
</evidence>
<dbReference type="EMBL" id="CP052909">
    <property type="protein sequence ID" value="QNJ97109.1"/>
    <property type="molecule type" value="Genomic_DNA"/>
</dbReference>
<dbReference type="SUPFAM" id="SSF56935">
    <property type="entry name" value="Porins"/>
    <property type="match status" value="1"/>
</dbReference>
<name>A0A7G8PRZ3_9FLAO</name>
<keyword evidence="3" id="KW-1185">Reference proteome</keyword>
<sequence length="413" mass="45769">MLKRIIIVIVLLLAGVSQAQEGTTSPYSFYGIGALKFRGTAENRAMGGINVYSDSIHLSIQNPAGVAGLKLVNFTVGGSHKINTQKTVDESQKATTTTLDYLAVGIPMGKFGASFGVIPFTSVGYKLLSVNDNSTTEFTGSGGLNKVFFTLAYQITPELSFGVDTNYNFGNIENVAYFEQDDLQYGTRELNRSDLSGFSFNLGASYKKMVADYLELSTSVTYTPETDFTSENFRQLSSILVLPSGTQTPIDVRDIEVANTDFTFPSQLTLGAGIGKPKNWFVGAEFGMQKTSNFTNRTFEVDDLEFNDASKFRLGGFYIPNYNSFGNYWKRVVYRAGIRYEETGITLRGQDINEFGISFGLGLPVGRLFSNVNLGFEIGRRGTTDFGLIQENFFNTFLSLSLNDKWFEKRYYD</sequence>
<organism evidence="2 3">
    <name type="scientific">Constantimarinum furrinae</name>
    <dbReference type="NCBI Taxonomy" id="2562285"/>
    <lineage>
        <taxon>Bacteria</taxon>
        <taxon>Pseudomonadati</taxon>
        <taxon>Bacteroidota</taxon>
        <taxon>Flavobacteriia</taxon>
        <taxon>Flavobacteriales</taxon>
        <taxon>Flavobacteriaceae</taxon>
        <taxon>Altibacter/Constantimarinum group</taxon>
        <taxon>Constantimarinum</taxon>
    </lineage>
</organism>
<reference evidence="2 3" key="1">
    <citation type="submission" date="2020-04" db="EMBL/GenBank/DDBJ databases">
        <title>Genome sequence of Altibacter aquimarinus strain ALE3EI.</title>
        <authorList>
            <person name="Oh H.-M."/>
            <person name="Jang D."/>
        </authorList>
    </citation>
    <scope>NUCLEOTIDE SEQUENCE [LARGE SCALE GENOMIC DNA]</scope>
    <source>
        <strain evidence="2 3">ALE3EI</strain>
    </source>
</reference>
<evidence type="ECO:0000256" key="1">
    <source>
        <dbReference type="SAM" id="SignalP"/>
    </source>
</evidence>